<dbReference type="InterPro" id="IPR011335">
    <property type="entry name" value="Restrct_endonuc-II-like"/>
</dbReference>
<dbReference type="SUPFAM" id="SSF52980">
    <property type="entry name" value="Restriction endonuclease-like"/>
    <property type="match status" value="1"/>
</dbReference>
<evidence type="ECO:0000313" key="1">
    <source>
        <dbReference type="EMBL" id="AVO50343.1"/>
    </source>
</evidence>
<reference evidence="1 2" key="1">
    <citation type="submission" date="2018-03" db="EMBL/GenBank/DDBJ databases">
        <title>Genome sequencing of Melaminivora sp.</title>
        <authorList>
            <person name="Kim S.-J."/>
            <person name="Heo J."/>
            <person name="Ahn J.-H."/>
            <person name="Kwon S.-W."/>
        </authorList>
    </citation>
    <scope>NUCLEOTIDE SEQUENCE [LARGE SCALE GENOMIC DNA]</scope>
    <source>
        <strain evidence="1 2">SC2-9</strain>
    </source>
</reference>
<dbReference type="GO" id="GO:0003676">
    <property type="term" value="F:nucleic acid binding"/>
    <property type="evidence" value="ECO:0007669"/>
    <property type="project" value="InterPro"/>
</dbReference>
<dbReference type="KEGG" id="mela:C6568_14670"/>
<name>A0A2R3QEY0_9BURK</name>
<dbReference type="OrthoDB" id="5561245at2"/>
<dbReference type="Proteomes" id="UP000237925">
    <property type="component" value="Chromosome"/>
</dbReference>
<keyword evidence="2" id="KW-1185">Reference proteome</keyword>
<evidence type="ECO:0008006" key="3">
    <source>
        <dbReference type="Google" id="ProtNLM"/>
    </source>
</evidence>
<organism evidence="1 2">
    <name type="scientific">Melaminivora suipulveris</name>
    <dbReference type="NCBI Taxonomy" id="2109913"/>
    <lineage>
        <taxon>Bacteria</taxon>
        <taxon>Pseudomonadati</taxon>
        <taxon>Pseudomonadota</taxon>
        <taxon>Betaproteobacteria</taxon>
        <taxon>Burkholderiales</taxon>
        <taxon>Comamonadaceae</taxon>
        <taxon>Melaminivora</taxon>
    </lineage>
</organism>
<evidence type="ECO:0000313" key="2">
    <source>
        <dbReference type="Proteomes" id="UP000237925"/>
    </source>
</evidence>
<dbReference type="AlphaFoldDB" id="A0A2R3QEY0"/>
<sequence length="333" mass="36762">MPIYRCSQCGFVSEDAQTPVHSQTACGRCGKPSTVYGTVFFVEELVKRLAATTRELQALRQQTAPAPPEPAAAPAVASEPAVPQANVQGLATEAQHAPLKAWFAARQIDARLEPSHVDTSGFFDDAALLLGGNHALFAELIDRVRYAYRKSHGWINLELANLAQKDAQAIHQLCRQLYEHTFFARCHYQKPEKILRLTLQSVPAVRQFFDGGWLEWYALMTALAQLKGHAGGASCARGVEVVFPNEDLHELDVVALPAGQAPICIECKGGEFRRDIEKYLRLKKRLGLERGRFILCSAELTDEQAAGLSAMYELSFVNLQTLAPHLQRLIAQG</sequence>
<dbReference type="Gene3D" id="3.40.1350.10">
    <property type="match status" value="1"/>
</dbReference>
<protein>
    <recommendedName>
        <fullName evidence="3">DUF1887 domain-containing protein</fullName>
    </recommendedName>
</protein>
<dbReference type="EMBL" id="CP027667">
    <property type="protein sequence ID" value="AVO50343.1"/>
    <property type="molecule type" value="Genomic_DNA"/>
</dbReference>
<proteinExistence type="predicted"/>
<dbReference type="InterPro" id="IPR011856">
    <property type="entry name" value="tRNA_endonuc-like_dom_sf"/>
</dbReference>
<accession>A0A2R3QEY0</accession>
<gene>
    <name evidence="1" type="ORF">C6568_14670</name>
</gene>
<dbReference type="RefSeq" id="WP_106684794.1">
    <property type="nucleotide sequence ID" value="NZ_CP027667.1"/>
</dbReference>